<proteinExistence type="predicted"/>
<protein>
    <submittedName>
        <fullName evidence="2">Uncharacterized protein</fullName>
    </submittedName>
</protein>
<keyword evidence="1" id="KW-0812">Transmembrane</keyword>
<comment type="caution">
    <text evidence="2">The sequence shown here is derived from an EMBL/GenBank/DDBJ whole genome shotgun (WGS) entry which is preliminary data.</text>
</comment>
<dbReference type="Proteomes" id="UP000299794">
    <property type="component" value="Unassembled WGS sequence"/>
</dbReference>
<dbReference type="RefSeq" id="WP_026788376.1">
    <property type="nucleotide sequence ID" value="NZ_BJCD01000060.1"/>
</dbReference>
<feature type="transmembrane region" description="Helical" evidence="1">
    <location>
        <begin position="53"/>
        <end position="72"/>
    </location>
</feature>
<reference evidence="3" key="1">
    <citation type="submission" date="2019-02" db="EMBL/GenBank/DDBJ databases">
        <title>Draft genome sequence of Planktothrix agardhii NIES-905.</title>
        <authorList>
            <person name="Yamaguchi H."/>
            <person name="Suzuki S."/>
            <person name="Kawachi M."/>
        </authorList>
    </citation>
    <scope>NUCLEOTIDE SEQUENCE [LARGE SCALE GENOMIC DNA]</scope>
    <source>
        <strain evidence="3">CCAP 1459/11A</strain>
    </source>
</reference>
<name>A0A4P5ZH98_PLAAG</name>
<dbReference type="EMBL" id="BJCD01000060">
    <property type="protein sequence ID" value="GDZ95506.1"/>
    <property type="molecule type" value="Genomic_DNA"/>
</dbReference>
<sequence>MPRDFGLIKKGKIQKPSGKHDNFGKPPKSVMLPGLTGKNIQTLKPVKWTPIKLILFLIFVFGPYGALLYVASGISQVLFIYLLAIPTIAGLVFFLIYQLTKG</sequence>
<evidence type="ECO:0000313" key="2">
    <source>
        <dbReference type="EMBL" id="GDZ95506.1"/>
    </source>
</evidence>
<keyword evidence="1" id="KW-0472">Membrane</keyword>
<dbReference type="AlphaFoldDB" id="A0A4P5ZH98"/>
<feature type="transmembrane region" description="Helical" evidence="1">
    <location>
        <begin position="78"/>
        <end position="97"/>
    </location>
</feature>
<gene>
    <name evidence="2" type="ORF">PA905_39360</name>
</gene>
<evidence type="ECO:0000313" key="3">
    <source>
        <dbReference type="Proteomes" id="UP000299794"/>
    </source>
</evidence>
<evidence type="ECO:0000256" key="1">
    <source>
        <dbReference type="SAM" id="Phobius"/>
    </source>
</evidence>
<organism evidence="2 3">
    <name type="scientific">Planktothrix agardhii CCAP 1459/11A</name>
    <dbReference type="NCBI Taxonomy" id="282420"/>
    <lineage>
        <taxon>Bacteria</taxon>
        <taxon>Bacillati</taxon>
        <taxon>Cyanobacteriota</taxon>
        <taxon>Cyanophyceae</taxon>
        <taxon>Oscillatoriophycideae</taxon>
        <taxon>Oscillatoriales</taxon>
        <taxon>Microcoleaceae</taxon>
        <taxon>Planktothrix</taxon>
    </lineage>
</organism>
<keyword evidence="1" id="KW-1133">Transmembrane helix</keyword>
<accession>A0A4P5ZH98</accession>